<organism evidence="1">
    <name type="scientific">Arion vulgaris</name>
    <dbReference type="NCBI Taxonomy" id="1028688"/>
    <lineage>
        <taxon>Eukaryota</taxon>
        <taxon>Metazoa</taxon>
        <taxon>Spiralia</taxon>
        <taxon>Lophotrochozoa</taxon>
        <taxon>Mollusca</taxon>
        <taxon>Gastropoda</taxon>
        <taxon>Heterobranchia</taxon>
        <taxon>Euthyneura</taxon>
        <taxon>Panpulmonata</taxon>
        <taxon>Eupulmonata</taxon>
        <taxon>Stylommatophora</taxon>
        <taxon>Helicina</taxon>
        <taxon>Arionoidea</taxon>
        <taxon>Arionidae</taxon>
        <taxon>Arion</taxon>
    </lineage>
</organism>
<name>A0A0B6XW87_9EUPU</name>
<dbReference type="EMBL" id="HACG01001268">
    <property type="protein sequence ID" value="CEK48133.1"/>
    <property type="molecule type" value="Transcribed_RNA"/>
</dbReference>
<gene>
    <name evidence="1" type="primary">ORF3182</name>
</gene>
<feature type="non-terminal residue" evidence="1">
    <location>
        <position position="69"/>
    </location>
</feature>
<proteinExistence type="predicted"/>
<reference evidence="1" key="1">
    <citation type="submission" date="2014-12" db="EMBL/GenBank/DDBJ databases">
        <title>Insight into the proteome of Arion vulgaris.</title>
        <authorList>
            <person name="Aradska J."/>
            <person name="Bulat T."/>
            <person name="Smidak R."/>
            <person name="Sarate P."/>
            <person name="Gangsoo J."/>
            <person name="Sialana F."/>
            <person name="Bilban M."/>
            <person name="Lubec G."/>
        </authorList>
    </citation>
    <scope>NUCLEOTIDE SEQUENCE</scope>
    <source>
        <tissue evidence="1">Skin</tissue>
    </source>
</reference>
<protein>
    <submittedName>
        <fullName evidence="1">Uncharacterized protein</fullName>
    </submittedName>
</protein>
<sequence length="69" mass="7698">MSEFTGDIQADAEPVCDDSNDCVIQNNEDVLVDMNVLRKPNTQQAIPERDDAVVTKQSGTHPDANYKKY</sequence>
<accession>A0A0B6XW87</accession>
<evidence type="ECO:0000313" key="1">
    <source>
        <dbReference type="EMBL" id="CEK48133.1"/>
    </source>
</evidence>
<dbReference type="AlphaFoldDB" id="A0A0B6XW87"/>